<keyword evidence="3 13" id="KW-0963">Cytoplasm</keyword>
<dbReference type="CDD" id="cd03586">
    <property type="entry name" value="PolY_Pol_IV_kappa"/>
    <property type="match status" value="1"/>
</dbReference>
<protein>
    <recommendedName>
        <fullName evidence="13">DNA polymerase IV</fullName>
        <shortName evidence="13">Pol IV</shortName>
        <ecNumber evidence="13">2.7.7.7</ecNumber>
    </recommendedName>
</protein>
<comment type="subcellular location">
    <subcellularLocation>
        <location evidence="1 13">Cytoplasm</location>
    </subcellularLocation>
</comment>
<evidence type="ECO:0000313" key="16">
    <source>
        <dbReference type="Proteomes" id="UP000244338"/>
    </source>
</evidence>
<feature type="binding site" evidence="13">
    <location>
        <position position="22"/>
    </location>
    <ligand>
        <name>Mg(2+)</name>
        <dbReference type="ChEBI" id="CHEBI:18420"/>
    </ligand>
</feature>
<feature type="active site" evidence="13">
    <location>
        <position position="119"/>
    </location>
</feature>
<evidence type="ECO:0000256" key="1">
    <source>
        <dbReference type="ARBA" id="ARBA00004496"/>
    </source>
</evidence>
<dbReference type="PANTHER" id="PTHR11076:SF35">
    <property type="entry name" value="DNA REPAIR PROTEIN HOMOLOG YOBH"/>
    <property type="match status" value="1"/>
</dbReference>
<evidence type="ECO:0000313" key="15">
    <source>
        <dbReference type="EMBL" id="PTQ56522.1"/>
    </source>
</evidence>
<name>A0A2R6Y1K5_9BACL</name>
<dbReference type="Pfam" id="PF11799">
    <property type="entry name" value="IMS_C"/>
    <property type="match status" value="1"/>
</dbReference>
<evidence type="ECO:0000256" key="3">
    <source>
        <dbReference type="ARBA" id="ARBA00022490"/>
    </source>
</evidence>
<organism evidence="15 16">
    <name type="scientific">Candidatus Carbonibacillus altaicus</name>
    <dbReference type="NCBI Taxonomy" id="2163959"/>
    <lineage>
        <taxon>Bacteria</taxon>
        <taxon>Bacillati</taxon>
        <taxon>Bacillota</taxon>
        <taxon>Bacilli</taxon>
        <taxon>Bacillales</taxon>
        <taxon>Candidatus Carbonibacillus</taxon>
    </lineage>
</organism>
<keyword evidence="10 13" id="KW-0238">DNA-binding</keyword>
<dbReference type="EC" id="2.7.7.7" evidence="13"/>
<keyword evidence="11 13" id="KW-0234">DNA repair</keyword>
<evidence type="ECO:0000256" key="12">
    <source>
        <dbReference type="ARBA" id="ARBA00049244"/>
    </source>
</evidence>
<comment type="catalytic activity">
    <reaction evidence="12 13">
        <text>DNA(n) + a 2'-deoxyribonucleoside 5'-triphosphate = DNA(n+1) + diphosphate</text>
        <dbReference type="Rhea" id="RHEA:22508"/>
        <dbReference type="Rhea" id="RHEA-COMP:17339"/>
        <dbReference type="Rhea" id="RHEA-COMP:17340"/>
        <dbReference type="ChEBI" id="CHEBI:33019"/>
        <dbReference type="ChEBI" id="CHEBI:61560"/>
        <dbReference type="ChEBI" id="CHEBI:173112"/>
        <dbReference type="EC" id="2.7.7.7"/>
    </reaction>
</comment>
<evidence type="ECO:0000256" key="11">
    <source>
        <dbReference type="ARBA" id="ARBA00023204"/>
    </source>
</evidence>
<keyword evidence="7 13" id="KW-0479">Metal-binding</keyword>
<keyword evidence="13" id="KW-0515">Mutator protein</keyword>
<dbReference type="NCBIfam" id="NF002848">
    <property type="entry name" value="PRK03103.1"/>
    <property type="match status" value="1"/>
</dbReference>
<proteinExistence type="inferred from homology"/>
<dbReference type="GO" id="GO:0005829">
    <property type="term" value="C:cytosol"/>
    <property type="evidence" value="ECO:0007669"/>
    <property type="project" value="TreeGrafter"/>
</dbReference>
<evidence type="ECO:0000256" key="13">
    <source>
        <dbReference type="HAMAP-Rule" id="MF_01113"/>
    </source>
</evidence>
<evidence type="ECO:0000256" key="7">
    <source>
        <dbReference type="ARBA" id="ARBA00022723"/>
    </source>
</evidence>
<dbReference type="InterPro" id="IPR043128">
    <property type="entry name" value="Rev_trsase/Diguanyl_cyclase"/>
</dbReference>
<dbReference type="GO" id="GO:0042276">
    <property type="term" value="P:error-prone translesion synthesis"/>
    <property type="evidence" value="ECO:0007669"/>
    <property type="project" value="TreeGrafter"/>
</dbReference>
<dbReference type="AlphaFoldDB" id="A0A2R6Y1K5"/>
<dbReference type="SUPFAM" id="SSF100879">
    <property type="entry name" value="Lesion bypass DNA polymerase (Y-family), little finger domain"/>
    <property type="match status" value="1"/>
</dbReference>
<dbReference type="Pfam" id="PF21999">
    <property type="entry name" value="IMS_HHH_1"/>
    <property type="match status" value="1"/>
</dbReference>
<evidence type="ECO:0000256" key="2">
    <source>
        <dbReference type="ARBA" id="ARBA00010945"/>
    </source>
</evidence>
<dbReference type="Proteomes" id="UP000244338">
    <property type="component" value="Unassembled WGS sequence"/>
</dbReference>
<gene>
    <name evidence="13" type="primary">dinB</name>
    <name evidence="15" type="ORF">BSOLF_0157</name>
</gene>
<keyword evidence="4 13" id="KW-0808">Transferase</keyword>
<dbReference type="Pfam" id="PF00817">
    <property type="entry name" value="IMS"/>
    <property type="match status" value="1"/>
</dbReference>
<dbReference type="GO" id="GO:0000287">
    <property type="term" value="F:magnesium ion binding"/>
    <property type="evidence" value="ECO:0007669"/>
    <property type="project" value="UniProtKB-UniRule"/>
</dbReference>
<dbReference type="SUPFAM" id="SSF56672">
    <property type="entry name" value="DNA/RNA polymerases"/>
    <property type="match status" value="1"/>
</dbReference>
<dbReference type="InterPro" id="IPR053848">
    <property type="entry name" value="IMS_HHH_1"/>
</dbReference>
<dbReference type="InterPro" id="IPR036775">
    <property type="entry name" value="DNA_pol_Y-fam_lit_finger_sf"/>
</dbReference>
<evidence type="ECO:0000256" key="6">
    <source>
        <dbReference type="ARBA" id="ARBA00022705"/>
    </source>
</evidence>
<dbReference type="Gene3D" id="3.30.70.270">
    <property type="match status" value="1"/>
</dbReference>
<keyword evidence="5 13" id="KW-0548">Nucleotidyltransferase</keyword>
<dbReference type="InterPro" id="IPR017961">
    <property type="entry name" value="DNA_pol_Y-fam_little_finger"/>
</dbReference>
<evidence type="ECO:0000256" key="5">
    <source>
        <dbReference type="ARBA" id="ARBA00022695"/>
    </source>
</evidence>
<evidence type="ECO:0000256" key="9">
    <source>
        <dbReference type="ARBA" id="ARBA00022842"/>
    </source>
</evidence>
<feature type="domain" description="UmuC" evidence="14">
    <location>
        <begin position="18"/>
        <end position="203"/>
    </location>
</feature>
<dbReference type="PANTHER" id="PTHR11076">
    <property type="entry name" value="DNA REPAIR POLYMERASE UMUC / TRANSFERASE FAMILY MEMBER"/>
    <property type="match status" value="1"/>
</dbReference>
<dbReference type="InterPro" id="IPR050116">
    <property type="entry name" value="DNA_polymerase-Y"/>
</dbReference>
<feature type="binding site" evidence="13">
    <location>
        <position position="118"/>
    </location>
    <ligand>
        <name>Mg(2+)</name>
        <dbReference type="ChEBI" id="CHEBI:18420"/>
    </ligand>
</feature>
<evidence type="ECO:0000256" key="4">
    <source>
        <dbReference type="ARBA" id="ARBA00022679"/>
    </source>
</evidence>
<dbReference type="NCBIfam" id="NF002677">
    <property type="entry name" value="PRK02406.1"/>
    <property type="match status" value="1"/>
</dbReference>
<keyword evidence="9 13" id="KW-0460">Magnesium</keyword>
<keyword evidence="6 13" id="KW-0235">DNA replication</keyword>
<dbReference type="Gene3D" id="3.30.1490.100">
    <property type="entry name" value="DNA polymerase, Y-family, little finger domain"/>
    <property type="match status" value="1"/>
</dbReference>
<dbReference type="GO" id="GO:0006261">
    <property type="term" value="P:DNA-templated DNA replication"/>
    <property type="evidence" value="ECO:0007669"/>
    <property type="project" value="UniProtKB-UniRule"/>
</dbReference>
<dbReference type="Gene3D" id="3.40.1170.60">
    <property type="match status" value="1"/>
</dbReference>
<dbReference type="GO" id="GO:0003887">
    <property type="term" value="F:DNA-directed DNA polymerase activity"/>
    <property type="evidence" value="ECO:0007669"/>
    <property type="project" value="UniProtKB-UniRule"/>
</dbReference>
<keyword evidence="13" id="KW-0239">DNA-directed DNA polymerase</keyword>
<dbReference type="InterPro" id="IPR022880">
    <property type="entry name" value="DNApol_IV"/>
</dbReference>
<sequence length="422" mass="47149">MCSGRAIGGAKILAQRVIFLADMESFFASVEVADRPELSGRPVVVAGDPTRRHGIILAATKEAKRCGVKTAMPLFEAERLCPELIIVRPHMARYIDVSLAISKILYRYSDQVEPYSIDEQFMDMTHTLHLFGAPEEVARHIQRAIYEETGVRARIGVAPNKLLAKMACEARAKKLPEGIFVSDSQNFKQWMHPLPVEELFGVGSRMKRHLNGLGIRTIGQLAHFPVERLRQRFGLVGERLWRHANGIDPSPVTSLQEELQKGIGHGVTLPYDYRDRRAIEVVLLELTDEVCRRARRHGVKGRTVFLGVRGADFSRESGFNRQMKLSEATHLTSEVYGAVRALFSCYWRGEAVRQLSVALGELEKGEGAQLTLFYDRLRASTLAHTVDTLKARFGPTSVLRAVSLLPGALSFERARKIGGHEA</sequence>
<evidence type="ECO:0000256" key="8">
    <source>
        <dbReference type="ARBA" id="ARBA00022763"/>
    </source>
</evidence>
<comment type="similarity">
    <text evidence="2 13">Belongs to the DNA polymerase type-Y family.</text>
</comment>
<keyword evidence="8 13" id="KW-0227">DNA damage</keyword>
<dbReference type="GO" id="GO:0009432">
    <property type="term" value="P:SOS response"/>
    <property type="evidence" value="ECO:0007669"/>
    <property type="project" value="TreeGrafter"/>
</dbReference>
<dbReference type="InterPro" id="IPR001126">
    <property type="entry name" value="UmuC"/>
</dbReference>
<evidence type="ECO:0000256" key="10">
    <source>
        <dbReference type="ARBA" id="ARBA00023125"/>
    </source>
</evidence>
<dbReference type="Gene3D" id="1.10.150.20">
    <property type="entry name" value="5' to 3' exonuclease, C-terminal subdomain"/>
    <property type="match status" value="1"/>
</dbReference>
<dbReference type="InterPro" id="IPR043502">
    <property type="entry name" value="DNA/RNA_pol_sf"/>
</dbReference>
<dbReference type="HAMAP" id="MF_01113">
    <property type="entry name" value="DNApol_IV"/>
    <property type="match status" value="1"/>
</dbReference>
<dbReference type="EMBL" id="PEBX01000026">
    <property type="protein sequence ID" value="PTQ56522.1"/>
    <property type="molecule type" value="Genomic_DNA"/>
</dbReference>
<dbReference type="PROSITE" id="PS50173">
    <property type="entry name" value="UMUC"/>
    <property type="match status" value="1"/>
</dbReference>
<comment type="caution">
    <text evidence="15">The sequence shown here is derived from an EMBL/GenBank/DDBJ whole genome shotgun (WGS) entry which is preliminary data.</text>
</comment>
<feature type="site" description="Substrate discrimination" evidence="13">
    <location>
        <position position="27"/>
    </location>
</feature>
<reference evidence="16" key="1">
    <citation type="journal article" date="2018" name="Sci. Rep.">
        <title>Lignite coal burning seam in the remote Altai Mountains harbors a hydrogen-driven thermophilic microbial community.</title>
        <authorList>
            <person name="Kadnikov V.V."/>
            <person name="Mardanov A.V."/>
            <person name="Ivasenko D.A."/>
            <person name="Antsiferov D.V."/>
            <person name="Beletsky A.V."/>
            <person name="Karnachuk O.V."/>
            <person name="Ravin N.V."/>
        </authorList>
    </citation>
    <scope>NUCLEOTIDE SEQUENCE [LARGE SCALE GENOMIC DNA]</scope>
</reference>
<dbReference type="GO" id="GO:0003684">
    <property type="term" value="F:damaged DNA binding"/>
    <property type="evidence" value="ECO:0007669"/>
    <property type="project" value="InterPro"/>
</dbReference>
<dbReference type="GO" id="GO:0006281">
    <property type="term" value="P:DNA repair"/>
    <property type="evidence" value="ECO:0007669"/>
    <property type="project" value="UniProtKB-UniRule"/>
</dbReference>
<evidence type="ECO:0000259" key="14">
    <source>
        <dbReference type="PROSITE" id="PS50173"/>
    </source>
</evidence>
<comment type="function">
    <text evidence="13">Poorly processive, error-prone DNA polymerase involved in untargeted mutagenesis. Copies undamaged DNA at stalled replication forks, which arise in vivo from mismatched or misaligned primer ends. These misaligned primers can be extended by PolIV. Exhibits no 3'-5' exonuclease (proofreading) activity. May be involved in translesional synthesis, in conjunction with the beta clamp from PolIII.</text>
</comment>
<comment type="subunit">
    <text evidence="13">Monomer.</text>
</comment>
<comment type="cofactor">
    <cofactor evidence="13">
        <name>Mg(2+)</name>
        <dbReference type="ChEBI" id="CHEBI:18420"/>
    </cofactor>
    <text evidence="13">Binds 2 magnesium ions per subunit.</text>
</comment>
<accession>A0A2R6Y1K5</accession>